<dbReference type="PANTHER" id="PTHR12558:SF13">
    <property type="entry name" value="CELL DIVISION CYCLE PROTEIN 27 HOMOLOG"/>
    <property type="match status" value="1"/>
</dbReference>
<keyword evidence="1" id="KW-0802">TPR repeat</keyword>
<dbReference type="PROSITE" id="PS50005">
    <property type="entry name" value="TPR"/>
    <property type="match status" value="3"/>
</dbReference>
<dbReference type="InterPro" id="IPR011990">
    <property type="entry name" value="TPR-like_helical_dom_sf"/>
</dbReference>
<proteinExistence type="predicted"/>
<sequence length="602" mass="65769">MPPVPKPPVANAGSLSGAYLAAKTAQAAGDLDTATDFYTQALSIDPTSETLQQDAMFAYLADGRFKDGVDLAAKLRDEASVAKVARITLGVDALRKGDFDAAIAEFDIVNPSDLDALLLAHLTAWSEVGAGRIDEALSRIDQTKGAPWYQIFNAYQKGLLADVSGRPEVARASLEGILKDQTLARTSPDAYLGAASALARLEAREGNKDAALKAVDAGLAIAPNYTPLSFLRDRIDRGETIEPAAASVQEGASETLYVLGQAINRGDGRDVALLYFQLARSLSPRNPALLIALAGIAEQADQLDLAISYYKEVPENSAYRRTADLQIGLDLWYADKKDEAKTHLRRAVRDYPNDKRAYTALADVLSADKNYAEAADALNKAIELAKADNSADWNLYYQRGIAYERQKMWDKAEPDFKKALELSPDQPQVLNYLGYSWVDMNRNLDQGLDMIKRAVELRPNDGYIIDSLGWAYYRLGRYEDAVEQLERAVLITPMDPTINDHLGDAYWHVGRRREARFQWERALVGKPEATEEQRKEIEAKLKNGLDDPSATTIRAEADSGESAPRTKADADKMPAGTPAGASETPEAETPAAEPDTAPQTTN</sequence>
<protein>
    <submittedName>
        <fullName evidence="3">Tetratricopeptide repeat protein</fullName>
    </submittedName>
</protein>
<dbReference type="EMBL" id="JAGJCF010000010">
    <property type="protein sequence ID" value="MBP0616745.1"/>
    <property type="molecule type" value="Genomic_DNA"/>
</dbReference>
<evidence type="ECO:0000256" key="2">
    <source>
        <dbReference type="SAM" id="MobiDB-lite"/>
    </source>
</evidence>
<name>A0ABS4BKQ7_9HYPH</name>
<dbReference type="SMART" id="SM00028">
    <property type="entry name" value="TPR"/>
    <property type="match status" value="6"/>
</dbReference>
<evidence type="ECO:0000313" key="4">
    <source>
        <dbReference type="Proteomes" id="UP000678276"/>
    </source>
</evidence>
<reference evidence="3 4" key="1">
    <citation type="submission" date="2021-04" db="EMBL/GenBank/DDBJ databases">
        <title>Whole genome sequence of Jiella sp. KSK16Y-1.</title>
        <authorList>
            <person name="Tuo L."/>
        </authorList>
    </citation>
    <scope>NUCLEOTIDE SEQUENCE [LARGE SCALE GENOMIC DNA]</scope>
    <source>
        <strain evidence="3 4">KSK16Y-1</strain>
    </source>
</reference>
<keyword evidence="4" id="KW-1185">Reference proteome</keyword>
<feature type="repeat" description="TPR" evidence="1">
    <location>
        <begin position="462"/>
        <end position="495"/>
    </location>
</feature>
<dbReference type="PANTHER" id="PTHR12558">
    <property type="entry name" value="CELL DIVISION CYCLE 16,23,27"/>
    <property type="match status" value="1"/>
</dbReference>
<feature type="repeat" description="TPR" evidence="1">
    <location>
        <begin position="393"/>
        <end position="426"/>
    </location>
</feature>
<dbReference type="Pfam" id="PF00515">
    <property type="entry name" value="TPR_1"/>
    <property type="match status" value="1"/>
</dbReference>
<comment type="caution">
    <text evidence="3">The sequence shown here is derived from an EMBL/GenBank/DDBJ whole genome shotgun (WGS) entry which is preliminary data.</text>
</comment>
<evidence type="ECO:0000313" key="3">
    <source>
        <dbReference type="EMBL" id="MBP0616745.1"/>
    </source>
</evidence>
<dbReference type="Gene3D" id="1.25.40.10">
    <property type="entry name" value="Tetratricopeptide repeat domain"/>
    <property type="match status" value="3"/>
</dbReference>
<accession>A0ABS4BKQ7</accession>
<dbReference type="Pfam" id="PF13432">
    <property type="entry name" value="TPR_16"/>
    <property type="match status" value="2"/>
</dbReference>
<dbReference type="InterPro" id="IPR019734">
    <property type="entry name" value="TPR_rpt"/>
</dbReference>
<feature type="region of interest" description="Disordered" evidence="2">
    <location>
        <begin position="539"/>
        <end position="602"/>
    </location>
</feature>
<dbReference type="Proteomes" id="UP000678276">
    <property type="component" value="Unassembled WGS sequence"/>
</dbReference>
<dbReference type="Pfam" id="PF13414">
    <property type="entry name" value="TPR_11"/>
    <property type="match status" value="1"/>
</dbReference>
<dbReference type="Pfam" id="PF13181">
    <property type="entry name" value="TPR_8"/>
    <property type="match status" value="1"/>
</dbReference>
<gene>
    <name evidence="3" type="ORF">J6595_14240</name>
</gene>
<dbReference type="SUPFAM" id="SSF48452">
    <property type="entry name" value="TPR-like"/>
    <property type="match status" value="2"/>
</dbReference>
<evidence type="ECO:0000256" key="1">
    <source>
        <dbReference type="PROSITE-ProRule" id="PRU00339"/>
    </source>
</evidence>
<feature type="compositionally biased region" description="Low complexity" evidence="2">
    <location>
        <begin position="577"/>
        <end position="602"/>
    </location>
</feature>
<organism evidence="3 4">
    <name type="scientific">Jiella mangrovi</name>
    <dbReference type="NCBI Taxonomy" id="2821407"/>
    <lineage>
        <taxon>Bacteria</taxon>
        <taxon>Pseudomonadati</taxon>
        <taxon>Pseudomonadota</taxon>
        <taxon>Alphaproteobacteria</taxon>
        <taxon>Hyphomicrobiales</taxon>
        <taxon>Aurantimonadaceae</taxon>
        <taxon>Jiella</taxon>
    </lineage>
</organism>
<feature type="repeat" description="TPR" evidence="1">
    <location>
        <begin position="355"/>
        <end position="388"/>
    </location>
</feature>